<proteinExistence type="predicted"/>
<evidence type="ECO:0000313" key="1">
    <source>
        <dbReference type="EMBL" id="BBC81441.1"/>
    </source>
</evidence>
<organism evidence="1 2">
    <name type="scientific">Acetobacter orientalis</name>
    <dbReference type="NCBI Taxonomy" id="146474"/>
    <lineage>
        <taxon>Bacteria</taxon>
        <taxon>Pseudomonadati</taxon>
        <taxon>Pseudomonadota</taxon>
        <taxon>Alphaproteobacteria</taxon>
        <taxon>Acetobacterales</taxon>
        <taxon>Acetobacteraceae</taxon>
        <taxon>Acetobacter</taxon>
    </lineage>
</organism>
<dbReference type="KEGG" id="aot:AcetOri_orf04692"/>
<dbReference type="EMBL" id="AP018515">
    <property type="protein sequence ID" value="BBC81441.1"/>
    <property type="molecule type" value="Genomic_DNA"/>
</dbReference>
<protein>
    <submittedName>
        <fullName evidence="1">UDP-N-acetylenolpyruvoylglucosamine reductase</fullName>
    </submittedName>
</protein>
<dbReference type="Proteomes" id="UP000270034">
    <property type="component" value="Chromosome"/>
</dbReference>
<evidence type="ECO:0000313" key="2">
    <source>
        <dbReference type="Proteomes" id="UP000270034"/>
    </source>
</evidence>
<dbReference type="AlphaFoldDB" id="A0A2Z5ZLK8"/>
<sequence length="57" mass="5774">MSAGWKSHSASPQPETTCGGQAGLAVLRGPVRLQTPVLPKLPCLGLSCCVPAFALGL</sequence>
<accession>A0A2Z5ZLK8</accession>
<gene>
    <name evidence="1" type="ORF">AcetOrient_orf04692</name>
</gene>
<name>A0A2Z5ZLK8_9PROT</name>
<reference evidence="1 2" key="1">
    <citation type="submission" date="2018-02" db="EMBL/GenBank/DDBJ databases">
        <title>Acetobacter orientalis genome.</title>
        <authorList>
            <person name="Nakashima N."/>
            <person name="Tamura T."/>
        </authorList>
    </citation>
    <scope>NUCLEOTIDE SEQUENCE [LARGE SCALE GENOMIC DNA]</scope>
    <source>
        <strain evidence="1 2">FAN1</strain>
    </source>
</reference>